<dbReference type="GO" id="GO:0043190">
    <property type="term" value="C:ATP-binding cassette (ABC) transporter complex"/>
    <property type="evidence" value="ECO:0007669"/>
    <property type="project" value="InterPro"/>
</dbReference>
<evidence type="ECO:0000313" key="2">
    <source>
        <dbReference type="EMBL" id="QIE54891.1"/>
    </source>
</evidence>
<keyword evidence="1" id="KW-1133">Transmembrane helix</keyword>
<dbReference type="RefSeq" id="WP_165095906.1">
    <property type="nucleotide sequence ID" value="NZ_CP049056.1"/>
</dbReference>
<name>A0A7L5BUG5_9RHOB</name>
<evidence type="ECO:0000313" key="3">
    <source>
        <dbReference type="Proteomes" id="UP000503336"/>
    </source>
</evidence>
<keyword evidence="1" id="KW-0472">Membrane</keyword>
<protein>
    <submittedName>
        <fullName evidence="2">ABC transporter permease</fullName>
    </submittedName>
</protein>
<dbReference type="EMBL" id="CP049056">
    <property type="protein sequence ID" value="QIE54891.1"/>
    <property type="molecule type" value="Genomic_DNA"/>
</dbReference>
<sequence>MLIGAGLVLQALRLLRQIGQEGLVREVVVVLLVEQIAPVVIGLLIIGRSGLILYGELAEARRVGLPRALDPMGVDPFLFLVMPRCAAIAASSFALTMFLIVAALLTGFGGAKIAGLAVGSLPYAIDNAISAIGAPALLLTAFKAWLIGLVTASVFAHAALCEGPEGQFPLPSAFMRAFLAMMVVSVTITLMR</sequence>
<proteinExistence type="predicted"/>
<dbReference type="Proteomes" id="UP000503336">
    <property type="component" value="Chromosome"/>
</dbReference>
<feature type="transmembrane region" description="Helical" evidence="1">
    <location>
        <begin position="76"/>
        <end position="101"/>
    </location>
</feature>
<keyword evidence="3" id="KW-1185">Reference proteome</keyword>
<dbReference type="Pfam" id="PF02405">
    <property type="entry name" value="MlaE"/>
    <property type="match status" value="1"/>
</dbReference>
<dbReference type="InterPro" id="IPR030802">
    <property type="entry name" value="Permease_MalE"/>
</dbReference>
<keyword evidence="1" id="KW-0812">Transmembrane</keyword>
<feature type="transmembrane region" description="Helical" evidence="1">
    <location>
        <begin position="172"/>
        <end position="191"/>
    </location>
</feature>
<dbReference type="AlphaFoldDB" id="A0A7L5BUG5"/>
<reference evidence="2 3" key="1">
    <citation type="submission" date="2020-02" db="EMBL/GenBank/DDBJ databases">
        <title>complete genome sequence of Rhodobacteraceae bacterium.</title>
        <authorList>
            <person name="Park J."/>
            <person name="Kim Y.-S."/>
            <person name="Kim K.-H."/>
        </authorList>
    </citation>
    <scope>NUCLEOTIDE SEQUENCE [LARGE SCALE GENOMIC DNA]</scope>
    <source>
        <strain evidence="2 3">RR4-56</strain>
    </source>
</reference>
<dbReference type="KEGG" id="hdh:G5B40_05160"/>
<accession>A0A7L5BUG5</accession>
<organism evidence="2 3">
    <name type="scientific">Pikeienuella piscinae</name>
    <dbReference type="NCBI Taxonomy" id="2748098"/>
    <lineage>
        <taxon>Bacteria</taxon>
        <taxon>Pseudomonadati</taxon>
        <taxon>Pseudomonadota</taxon>
        <taxon>Alphaproteobacteria</taxon>
        <taxon>Rhodobacterales</taxon>
        <taxon>Paracoccaceae</taxon>
        <taxon>Pikeienuella</taxon>
    </lineage>
</organism>
<feature type="transmembrane region" description="Helical" evidence="1">
    <location>
        <begin position="137"/>
        <end position="160"/>
    </location>
</feature>
<gene>
    <name evidence="2" type="ORF">G5B40_05160</name>
</gene>
<evidence type="ECO:0000256" key="1">
    <source>
        <dbReference type="SAM" id="Phobius"/>
    </source>
</evidence>